<accession>A0ABT9V499</accession>
<gene>
    <name evidence="2" type="ORF">J2S07_002064</name>
</gene>
<dbReference type="Proteomes" id="UP001231362">
    <property type="component" value="Unassembled WGS sequence"/>
</dbReference>
<sequence length="81" mass="9537">MLNFGDMIFQLFGLAVMLLPLVLIVLIIYFGVKYIRRAEKRADERLNLDKESSLLQEQQLKLIESLNERLTRIEKTLNEID</sequence>
<proteinExistence type="predicted"/>
<dbReference type="RefSeq" id="WP_307150285.1">
    <property type="nucleotide sequence ID" value="NZ_JAUSTU010000008.1"/>
</dbReference>
<comment type="caution">
    <text evidence="2">The sequence shown here is derived from an EMBL/GenBank/DDBJ whole genome shotgun (WGS) entry which is preliminary data.</text>
</comment>
<feature type="transmembrane region" description="Helical" evidence="1">
    <location>
        <begin position="12"/>
        <end position="32"/>
    </location>
</feature>
<keyword evidence="3" id="KW-1185">Reference proteome</keyword>
<protein>
    <submittedName>
        <fullName evidence="2">Membrane protein</fullName>
    </submittedName>
</protein>
<evidence type="ECO:0000313" key="3">
    <source>
        <dbReference type="Proteomes" id="UP001231362"/>
    </source>
</evidence>
<keyword evidence="1" id="KW-0812">Transmembrane</keyword>
<name>A0ABT9V499_9BACL</name>
<reference evidence="2 3" key="1">
    <citation type="submission" date="2023-07" db="EMBL/GenBank/DDBJ databases">
        <title>Genomic Encyclopedia of Type Strains, Phase IV (KMG-IV): sequencing the most valuable type-strain genomes for metagenomic binning, comparative biology and taxonomic classification.</title>
        <authorList>
            <person name="Goeker M."/>
        </authorList>
    </citation>
    <scope>NUCLEOTIDE SEQUENCE [LARGE SCALE GENOMIC DNA]</scope>
    <source>
        <strain evidence="2 3">DSM 23948</strain>
    </source>
</reference>
<keyword evidence="1" id="KW-0472">Membrane</keyword>
<evidence type="ECO:0000313" key="2">
    <source>
        <dbReference type="EMBL" id="MDQ0155759.1"/>
    </source>
</evidence>
<evidence type="ECO:0000256" key="1">
    <source>
        <dbReference type="SAM" id="Phobius"/>
    </source>
</evidence>
<organism evidence="2 3">
    <name type="scientific">Anoxybacillus andreesenii</name>
    <dbReference type="NCBI Taxonomy" id="1325932"/>
    <lineage>
        <taxon>Bacteria</taxon>
        <taxon>Bacillati</taxon>
        <taxon>Bacillota</taxon>
        <taxon>Bacilli</taxon>
        <taxon>Bacillales</taxon>
        <taxon>Anoxybacillaceae</taxon>
        <taxon>Anoxybacillus</taxon>
    </lineage>
</organism>
<dbReference type="EMBL" id="JAUSTU010000008">
    <property type="protein sequence ID" value="MDQ0155759.1"/>
    <property type="molecule type" value="Genomic_DNA"/>
</dbReference>
<keyword evidence="1" id="KW-1133">Transmembrane helix</keyword>